<dbReference type="GO" id="GO:0004497">
    <property type="term" value="F:monooxygenase activity"/>
    <property type="evidence" value="ECO:0007669"/>
    <property type="project" value="UniProtKB-KW"/>
</dbReference>
<dbReference type="EMBL" id="UJYZ02000005">
    <property type="protein sequence ID" value="VVJ60646.1"/>
    <property type="molecule type" value="Genomic_DNA"/>
</dbReference>
<keyword evidence="4" id="KW-1185">Reference proteome</keyword>
<dbReference type="AlphaFoldDB" id="A0A5E5U5J9"/>
<protein>
    <submittedName>
        <fullName evidence="1">Antibiotic biosynthesis monooxygenase</fullName>
    </submittedName>
</protein>
<gene>
    <name evidence="2" type="ORF">SAMEA3538468_01543</name>
    <name evidence="1" type="ORF">SAMEA3538780_00763</name>
</gene>
<dbReference type="Proteomes" id="UP000257712">
    <property type="component" value="Unassembled WGS sequence"/>
</dbReference>
<dbReference type="EMBL" id="UJZG01000001">
    <property type="protein sequence ID" value="SXD87163.1"/>
    <property type="molecule type" value="Genomic_DNA"/>
</dbReference>
<evidence type="ECO:0000313" key="2">
    <source>
        <dbReference type="EMBL" id="VVJ60646.1"/>
    </source>
</evidence>
<proteinExistence type="predicted"/>
<accession>A0A5E5U5J9</accession>
<evidence type="ECO:0000313" key="1">
    <source>
        <dbReference type="EMBL" id="SXD87163.1"/>
    </source>
</evidence>
<accession>A0A6C2VCF4</accession>
<reference evidence="1 3" key="1">
    <citation type="submission" date="2018-08" db="EMBL/GenBank/DDBJ databases">
        <authorList>
            <consortium name="Pathogen Informatics"/>
        </authorList>
    </citation>
    <scope>NUCLEOTIDE SEQUENCE [LARGE SCALE GENOMIC DNA]</scope>
    <source>
        <strain evidence="2 4">EuSCAPE_IL010</strain>
        <strain evidence="1 3">EuSCAPE_IT371</strain>
    </source>
</reference>
<organism evidence="1 3">
    <name type="scientific">Klebsiella quasivariicola</name>
    <dbReference type="NCBI Taxonomy" id="2026240"/>
    <lineage>
        <taxon>Bacteria</taxon>
        <taxon>Pseudomonadati</taxon>
        <taxon>Pseudomonadota</taxon>
        <taxon>Gammaproteobacteria</taxon>
        <taxon>Enterobacterales</taxon>
        <taxon>Enterobacteriaceae</taxon>
        <taxon>Klebsiella/Raoultella group</taxon>
        <taxon>Klebsiella</taxon>
        <taxon>Klebsiella pneumoniae complex</taxon>
    </lineage>
</organism>
<evidence type="ECO:0000313" key="4">
    <source>
        <dbReference type="Proteomes" id="UP000259400"/>
    </source>
</evidence>
<comment type="caution">
    <text evidence="1">The sequence shown here is derived from an EMBL/GenBank/DDBJ whole genome shotgun (WGS) entry which is preliminary data.</text>
</comment>
<keyword evidence="1" id="KW-0503">Monooxygenase</keyword>
<evidence type="ECO:0000313" key="3">
    <source>
        <dbReference type="Proteomes" id="UP000257712"/>
    </source>
</evidence>
<name>A0A5E5U5J9_9ENTR</name>
<sequence>MIVRTWHGCVPLQHAEGFARHLERTGVEHARGIPGNRGALVRQENQGEWAHFFLATYW</sequence>
<keyword evidence="1" id="KW-0560">Oxidoreductase</keyword>
<dbReference type="Proteomes" id="UP000259400">
    <property type="component" value="Unassembled WGS sequence"/>
</dbReference>